<feature type="domain" description="HTH gntR-type" evidence="4">
    <location>
        <begin position="1"/>
        <end position="65"/>
    </location>
</feature>
<dbReference type="Proteomes" id="UP000187851">
    <property type="component" value="Chromosome"/>
</dbReference>
<keyword evidence="2" id="KW-0238">DNA-binding</keyword>
<dbReference type="Pfam" id="PF00392">
    <property type="entry name" value="GntR"/>
    <property type="match status" value="1"/>
</dbReference>
<dbReference type="SMART" id="SM00345">
    <property type="entry name" value="HTH_GNTR"/>
    <property type="match status" value="1"/>
</dbReference>
<dbReference type="InterPro" id="IPR008920">
    <property type="entry name" value="TF_FadR/GntR_C"/>
</dbReference>
<evidence type="ECO:0000259" key="4">
    <source>
        <dbReference type="PROSITE" id="PS50949"/>
    </source>
</evidence>
<dbReference type="PROSITE" id="PS50949">
    <property type="entry name" value="HTH_GNTR"/>
    <property type="match status" value="1"/>
</dbReference>
<keyword evidence="6" id="KW-1185">Reference proteome</keyword>
<dbReference type="Gene3D" id="1.10.10.10">
    <property type="entry name" value="Winged helix-like DNA-binding domain superfamily/Winged helix DNA-binding domain"/>
    <property type="match status" value="1"/>
</dbReference>
<protein>
    <submittedName>
        <fullName evidence="5">GntR family transcriptional regulator</fullName>
    </submittedName>
</protein>
<dbReference type="Pfam" id="PF07729">
    <property type="entry name" value="FCD"/>
    <property type="match status" value="1"/>
</dbReference>
<dbReference type="PANTHER" id="PTHR43537:SF5">
    <property type="entry name" value="UXU OPERON TRANSCRIPTIONAL REGULATOR"/>
    <property type="match status" value="1"/>
</dbReference>
<sequence>MDRAYQEIRQRYMTLQLRPGDWIDDLKISEEMQLSRTPVREALFLLASEGLVLVRPGGGFLVRPLDLIDTSNLFEAHVVVAKAVARLAALRATPEDLKELRAADAAVQQAILRRDPAGIAADNSCLHRLEATAAHNEYFMRLACQIHDQEQRLGYLAFGGTDDWDQIHDHFVLVQKDHSELIQAYEDRDPDTAEAIATRHVQLFRKRIMEFFARSDTDTMDLSGDVLTFGS</sequence>
<dbReference type="Gene3D" id="1.20.120.530">
    <property type="entry name" value="GntR ligand-binding domain-like"/>
    <property type="match status" value="1"/>
</dbReference>
<reference evidence="5 6" key="1">
    <citation type="journal article" date="2017" name="J. Biotechnol.">
        <title>The complete genome sequence of Streptomyces autolyticus CGMCC 0516, the producer of geldanamycin, autolytimycin, reblastatin and elaiophylin.</title>
        <authorList>
            <person name="Yin M."/>
            <person name="Jiang M."/>
            <person name="Ren Z."/>
            <person name="Dong Y."/>
            <person name="Lu T."/>
        </authorList>
    </citation>
    <scope>NUCLEOTIDE SEQUENCE [LARGE SCALE GENOMIC DNA]</scope>
    <source>
        <strain evidence="5 6">CGMCC0516</strain>
    </source>
</reference>
<dbReference type="SUPFAM" id="SSF48008">
    <property type="entry name" value="GntR ligand-binding domain-like"/>
    <property type="match status" value="1"/>
</dbReference>
<keyword evidence="3" id="KW-0804">Transcription</keyword>
<evidence type="ECO:0000256" key="3">
    <source>
        <dbReference type="ARBA" id="ARBA00023163"/>
    </source>
</evidence>
<dbReference type="InterPro" id="IPR036388">
    <property type="entry name" value="WH-like_DNA-bd_sf"/>
</dbReference>
<keyword evidence="1" id="KW-0805">Transcription regulation</keyword>
<dbReference type="InterPro" id="IPR036390">
    <property type="entry name" value="WH_DNA-bd_sf"/>
</dbReference>
<dbReference type="InterPro" id="IPR011711">
    <property type="entry name" value="GntR_C"/>
</dbReference>
<dbReference type="PANTHER" id="PTHR43537">
    <property type="entry name" value="TRANSCRIPTIONAL REGULATOR, GNTR FAMILY"/>
    <property type="match status" value="1"/>
</dbReference>
<organism evidence="5 6">
    <name type="scientific">Streptomyces autolyticus</name>
    <dbReference type="NCBI Taxonomy" id="75293"/>
    <lineage>
        <taxon>Bacteria</taxon>
        <taxon>Bacillati</taxon>
        <taxon>Actinomycetota</taxon>
        <taxon>Actinomycetes</taxon>
        <taxon>Kitasatosporales</taxon>
        <taxon>Streptomycetaceae</taxon>
        <taxon>Streptomyces</taxon>
    </lineage>
</organism>
<dbReference type="InterPro" id="IPR000524">
    <property type="entry name" value="Tscrpt_reg_HTH_GntR"/>
</dbReference>
<accession>A0ABM6HNX1</accession>
<dbReference type="SMART" id="SM00895">
    <property type="entry name" value="FCD"/>
    <property type="match status" value="1"/>
</dbReference>
<proteinExistence type="predicted"/>
<gene>
    <name evidence="5" type="ORF">BV401_01595</name>
</gene>
<evidence type="ECO:0000313" key="5">
    <source>
        <dbReference type="EMBL" id="AQA15897.1"/>
    </source>
</evidence>
<evidence type="ECO:0000256" key="1">
    <source>
        <dbReference type="ARBA" id="ARBA00023015"/>
    </source>
</evidence>
<name>A0ABM6HNX1_9ACTN</name>
<evidence type="ECO:0000313" key="6">
    <source>
        <dbReference type="Proteomes" id="UP000187851"/>
    </source>
</evidence>
<dbReference type="EMBL" id="CP019458">
    <property type="protein sequence ID" value="AQA15897.1"/>
    <property type="molecule type" value="Genomic_DNA"/>
</dbReference>
<dbReference type="SUPFAM" id="SSF46785">
    <property type="entry name" value="Winged helix' DNA-binding domain"/>
    <property type="match status" value="1"/>
</dbReference>
<evidence type="ECO:0000256" key="2">
    <source>
        <dbReference type="ARBA" id="ARBA00023125"/>
    </source>
</evidence>